<keyword evidence="2" id="KW-1185">Reference proteome</keyword>
<dbReference type="Gene3D" id="3.40.50.2000">
    <property type="entry name" value="Glycogen Phosphorylase B"/>
    <property type="match status" value="1"/>
</dbReference>
<dbReference type="GO" id="GO:0016757">
    <property type="term" value="F:glycosyltransferase activity"/>
    <property type="evidence" value="ECO:0007669"/>
    <property type="project" value="TreeGrafter"/>
</dbReference>
<evidence type="ECO:0008006" key="3">
    <source>
        <dbReference type="Google" id="ProtNLM"/>
    </source>
</evidence>
<gene>
    <name evidence="1" type="ORF">DOO78_01150</name>
</gene>
<evidence type="ECO:0000313" key="1">
    <source>
        <dbReference type="EMBL" id="RAI60765.1"/>
    </source>
</evidence>
<dbReference type="PANTHER" id="PTHR45947:SF3">
    <property type="entry name" value="SULFOQUINOVOSYL TRANSFERASE SQD2"/>
    <property type="match status" value="1"/>
</dbReference>
<reference evidence="2" key="1">
    <citation type="submission" date="2018-06" db="EMBL/GenBank/DDBJ databases">
        <authorList>
            <person name="Khan S.A."/>
        </authorList>
    </citation>
    <scope>NUCLEOTIDE SEQUENCE [LARGE SCALE GENOMIC DNA]</scope>
    <source>
        <strain evidence="2">DB-1506</strain>
    </source>
</reference>
<sequence length="294" mass="30904">MFAGLVPLVYFPADDRAAAPHRAVSTALRGALTTDAPDAIVFKGIGYDIVAFVLAALTHPRPKIGFILGGNAVEPELAAARFVFAESGSQVAAVRAAAGTGIACRILPKFVDWTVADRVHAERQDQAPHYDIINVGSFEARKNQIALRPFFGRFSIALVGGGETLGEVAAAAAGHDRIRFLGALPNADVLAQLGRARLMVHPSLWEGVPRALIESLACGTPVVAHAAAIQGRFGDGTGVRLVGTDELGTTVASLLSDPGTLRQFGEDGRRFAQREHGAHRLLEAARHVAEMAAG</sequence>
<comment type="caution">
    <text evidence="1">The sequence shown here is derived from an EMBL/GenBank/DDBJ whole genome shotgun (WGS) entry which is preliminary data.</text>
</comment>
<dbReference type="EMBL" id="QLIX01000001">
    <property type="protein sequence ID" value="RAI60765.1"/>
    <property type="molecule type" value="Genomic_DNA"/>
</dbReference>
<dbReference type="Proteomes" id="UP000249065">
    <property type="component" value="Unassembled WGS sequence"/>
</dbReference>
<dbReference type="InterPro" id="IPR050194">
    <property type="entry name" value="Glycosyltransferase_grp1"/>
</dbReference>
<protein>
    <recommendedName>
        <fullName evidence="3">Glycosyl transferase family 1 domain-containing protein</fullName>
    </recommendedName>
</protein>
<dbReference type="CDD" id="cd03801">
    <property type="entry name" value="GT4_PimA-like"/>
    <property type="match status" value="1"/>
</dbReference>
<name>A0A327MDW4_9PROT</name>
<dbReference type="Pfam" id="PF13692">
    <property type="entry name" value="Glyco_trans_1_4"/>
    <property type="match status" value="1"/>
</dbReference>
<proteinExistence type="predicted"/>
<accession>A0A327MDW4</accession>
<dbReference type="SUPFAM" id="SSF53756">
    <property type="entry name" value="UDP-Glycosyltransferase/glycogen phosphorylase"/>
    <property type="match status" value="1"/>
</dbReference>
<dbReference type="AlphaFoldDB" id="A0A327MDW4"/>
<dbReference type="PANTHER" id="PTHR45947">
    <property type="entry name" value="SULFOQUINOVOSYL TRANSFERASE SQD2"/>
    <property type="match status" value="1"/>
</dbReference>
<evidence type="ECO:0000313" key="2">
    <source>
        <dbReference type="Proteomes" id="UP000249065"/>
    </source>
</evidence>
<organism evidence="1 2">
    <name type="scientific">Roseicella frigidaeris</name>
    <dbReference type="NCBI Taxonomy" id="2230885"/>
    <lineage>
        <taxon>Bacteria</taxon>
        <taxon>Pseudomonadati</taxon>
        <taxon>Pseudomonadota</taxon>
        <taxon>Alphaproteobacteria</taxon>
        <taxon>Acetobacterales</taxon>
        <taxon>Roseomonadaceae</taxon>
        <taxon>Roseicella</taxon>
    </lineage>
</organism>